<dbReference type="InterPro" id="IPR017850">
    <property type="entry name" value="Alkaline_phosphatase_core_sf"/>
</dbReference>
<dbReference type="EMBL" id="RBCJ01000002">
    <property type="protein sequence ID" value="RKN80895.1"/>
    <property type="molecule type" value="Genomic_DNA"/>
</dbReference>
<feature type="domain" description="Sulfatase N-terminal" evidence="7">
    <location>
        <begin position="44"/>
        <end position="397"/>
    </location>
</feature>
<keyword evidence="3" id="KW-0479">Metal-binding</keyword>
<evidence type="ECO:0000256" key="6">
    <source>
        <dbReference type="ARBA" id="ARBA00022837"/>
    </source>
</evidence>
<comment type="similarity">
    <text evidence="2">Belongs to the sulfatase family.</text>
</comment>
<dbReference type="Gene3D" id="3.40.720.10">
    <property type="entry name" value="Alkaline Phosphatase, subunit A"/>
    <property type="match status" value="1"/>
</dbReference>
<gene>
    <name evidence="8" type="ORF">D7Z94_08010</name>
</gene>
<comment type="cofactor">
    <cofactor evidence="1">
        <name>Ca(2+)</name>
        <dbReference type="ChEBI" id="CHEBI:29108"/>
    </cofactor>
</comment>
<dbReference type="AlphaFoldDB" id="A0A3B0C490"/>
<dbReference type="Pfam" id="PF00884">
    <property type="entry name" value="Sulfatase"/>
    <property type="match status" value="1"/>
</dbReference>
<dbReference type="InterPro" id="IPR024607">
    <property type="entry name" value="Sulfatase_CS"/>
</dbReference>
<proteinExistence type="inferred from homology"/>
<dbReference type="InterPro" id="IPR050738">
    <property type="entry name" value="Sulfatase"/>
</dbReference>
<keyword evidence="5" id="KW-0378">Hydrolase</keyword>
<evidence type="ECO:0000313" key="9">
    <source>
        <dbReference type="Proteomes" id="UP000276603"/>
    </source>
</evidence>
<dbReference type="PANTHER" id="PTHR42693">
    <property type="entry name" value="ARYLSULFATASE FAMILY MEMBER"/>
    <property type="match status" value="1"/>
</dbReference>
<keyword evidence="6" id="KW-0106">Calcium</keyword>
<evidence type="ECO:0000259" key="7">
    <source>
        <dbReference type="Pfam" id="PF00884"/>
    </source>
</evidence>
<dbReference type="PANTHER" id="PTHR42693:SF42">
    <property type="entry name" value="ARYLSULFATASE G"/>
    <property type="match status" value="1"/>
</dbReference>
<dbReference type="Proteomes" id="UP000276603">
    <property type="component" value="Unassembled WGS sequence"/>
</dbReference>
<evidence type="ECO:0000256" key="4">
    <source>
        <dbReference type="ARBA" id="ARBA00022729"/>
    </source>
</evidence>
<dbReference type="SUPFAM" id="SSF53649">
    <property type="entry name" value="Alkaline phosphatase-like"/>
    <property type="match status" value="1"/>
</dbReference>
<protein>
    <submittedName>
        <fullName evidence="8">DUF4976 domain-containing protein</fullName>
    </submittedName>
</protein>
<dbReference type="RefSeq" id="WP_120711051.1">
    <property type="nucleotide sequence ID" value="NZ_RBCJ01000002.1"/>
</dbReference>
<organism evidence="8 9">
    <name type="scientific">Ulvibacterium marinum</name>
    <dbReference type="NCBI Taxonomy" id="2419782"/>
    <lineage>
        <taxon>Bacteria</taxon>
        <taxon>Pseudomonadati</taxon>
        <taxon>Bacteroidota</taxon>
        <taxon>Flavobacteriia</taxon>
        <taxon>Flavobacteriales</taxon>
        <taxon>Flavobacteriaceae</taxon>
        <taxon>Ulvibacterium</taxon>
    </lineage>
</organism>
<dbReference type="PROSITE" id="PS00523">
    <property type="entry name" value="SULFATASE_1"/>
    <property type="match status" value="1"/>
</dbReference>
<sequence>MMKTLREFGLKNKIGLWYRFYGFLFCLAFSQNIQAFQPNNREKPNILIIFTDDHRYDAIGALGNGQVKTPNIDALINGGTTFTNAYIQGANSGAVCAPSRAQLLTGRGVFDLPDGNGHYFPASMISLPTVLGNSGYFTFITGKSHNGPEASMRGFKAGAKLYGLSNGYYIPHFRMPYQDFREDGAYGREHLYFVDGKKHDIKLNPDENLHHIGPHSSEIFAKAAIDFLEGYDKKDPFLLYLPFHAPHDTRNAPVKYHEMYPIEKIKLPLNFKQMHPFDNGDLYIRDEKLAPYPRTELDTKKQLADYYAIITHMDDQIGKILQTLERKGIRDNTIIIFASDSGLGMGSQGLFGKQNLYDDGGIHVPLVFNGAGIPKNERRETLCYTFDIFPTICELSGTEVPNSVRGKSLVKSIQDSLAVPIRKELYFGYTHTQRALRNERFKLIEYVVQGRRYTQLFDIQNDPYETTDLSKENGYARTLEDLRQRLITHRKKGLQWEDKFWANF</sequence>
<comment type="caution">
    <text evidence="8">The sequence shown here is derived from an EMBL/GenBank/DDBJ whole genome shotgun (WGS) entry which is preliminary data.</text>
</comment>
<evidence type="ECO:0000256" key="3">
    <source>
        <dbReference type="ARBA" id="ARBA00022723"/>
    </source>
</evidence>
<reference evidence="8 9" key="1">
    <citation type="submission" date="2018-10" db="EMBL/GenBank/DDBJ databases">
        <title>Ulvibacterium marinum gen. nov., sp. nov., a novel marine bacterium of the family Flavobacteriaceae, isolated from a culture of the green alga Ulva prolifera.</title>
        <authorList>
            <person name="Zhang Z."/>
        </authorList>
    </citation>
    <scope>NUCLEOTIDE SEQUENCE [LARGE SCALE GENOMIC DNA]</scope>
    <source>
        <strain evidence="8 9">CCMM003</strain>
    </source>
</reference>
<dbReference type="OrthoDB" id="9762324at2"/>
<name>A0A3B0C490_9FLAO</name>
<dbReference type="CDD" id="cd16155">
    <property type="entry name" value="sulfatase_like"/>
    <property type="match status" value="1"/>
</dbReference>
<evidence type="ECO:0000256" key="2">
    <source>
        <dbReference type="ARBA" id="ARBA00008779"/>
    </source>
</evidence>
<dbReference type="GO" id="GO:0046872">
    <property type="term" value="F:metal ion binding"/>
    <property type="evidence" value="ECO:0007669"/>
    <property type="project" value="UniProtKB-KW"/>
</dbReference>
<dbReference type="GO" id="GO:0004065">
    <property type="term" value="F:arylsulfatase activity"/>
    <property type="evidence" value="ECO:0007669"/>
    <property type="project" value="TreeGrafter"/>
</dbReference>
<keyword evidence="4" id="KW-0732">Signal</keyword>
<evidence type="ECO:0000256" key="5">
    <source>
        <dbReference type="ARBA" id="ARBA00022801"/>
    </source>
</evidence>
<evidence type="ECO:0000256" key="1">
    <source>
        <dbReference type="ARBA" id="ARBA00001913"/>
    </source>
</evidence>
<keyword evidence="9" id="KW-1185">Reference proteome</keyword>
<evidence type="ECO:0000313" key="8">
    <source>
        <dbReference type="EMBL" id="RKN80895.1"/>
    </source>
</evidence>
<accession>A0A3B0C490</accession>
<dbReference type="InterPro" id="IPR000917">
    <property type="entry name" value="Sulfatase_N"/>
</dbReference>